<dbReference type="Pfam" id="PF03221">
    <property type="entry name" value="HTH_Tnp_Tc5"/>
    <property type="match status" value="1"/>
</dbReference>
<dbReference type="InterPro" id="IPR050863">
    <property type="entry name" value="CenT-Element_Derived"/>
</dbReference>
<dbReference type="InterPro" id="IPR006600">
    <property type="entry name" value="HTH_CenpB_DNA-bd_dom"/>
</dbReference>
<dbReference type="OrthoDB" id="8058166at2759"/>
<dbReference type="SUPFAM" id="SSF46689">
    <property type="entry name" value="Homeodomain-like"/>
    <property type="match status" value="1"/>
</dbReference>
<feature type="domain" description="HTH CENPB-type" evidence="3">
    <location>
        <begin position="54"/>
        <end position="125"/>
    </location>
</feature>
<dbReference type="PANTHER" id="PTHR19303:SF57">
    <property type="entry name" value="HTH CENPB-TYPE DOMAIN-CONTAINING PROTEIN"/>
    <property type="match status" value="1"/>
</dbReference>
<keyword evidence="2" id="KW-0238">DNA-binding</keyword>
<evidence type="ECO:0000259" key="3">
    <source>
        <dbReference type="PROSITE" id="PS51253"/>
    </source>
</evidence>
<keyword evidence="5" id="KW-1185">Reference proteome</keyword>
<reference evidence="4" key="1">
    <citation type="submission" date="2013-04" db="EMBL/GenBank/DDBJ databases">
        <authorList>
            <person name="Qu J."/>
            <person name="Murali S.C."/>
            <person name="Bandaranaike D."/>
            <person name="Bellair M."/>
            <person name="Blankenburg K."/>
            <person name="Chao H."/>
            <person name="Dinh H."/>
            <person name="Doddapaneni H."/>
            <person name="Downs B."/>
            <person name="Dugan-Rocha S."/>
            <person name="Elkadiri S."/>
            <person name="Gnanaolivu R.D."/>
            <person name="Hernandez B."/>
            <person name="Javaid M."/>
            <person name="Jayaseelan J.C."/>
            <person name="Lee S."/>
            <person name="Li M."/>
            <person name="Ming W."/>
            <person name="Munidasa M."/>
            <person name="Muniz J."/>
            <person name="Nguyen L."/>
            <person name="Ongeri F."/>
            <person name="Osuji N."/>
            <person name="Pu L.-L."/>
            <person name="Puazo M."/>
            <person name="Qu C."/>
            <person name="Quiroz J."/>
            <person name="Raj R."/>
            <person name="Weissenberger G."/>
            <person name="Xin Y."/>
            <person name="Zou X."/>
            <person name="Han Y."/>
            <person name="Richards S."/>
            <person name="Worley K."/>
            <person name="Muzny D."/>
            <person name="Gibbs R."/>
        </authorList>
    </citation>
    <scope>NUCLEOTIDE SEQUENCE</scope>
    <source>
        <strain evidence="4">Sampled in the wild</strain>
    </source>
</reference>
<evidence type="ECO:0000313" key="5">
    <source>
        <dbReference type="Proteomes" id="UP000792457"/>
    </source>
</evidence>
<organism evidence="4 5">
    <name type="scientific">Ladona fulva</name>
    <name type="common">Scarce chaser dragonfly</name>
    <name type="synonym">Libellula fulva</name>
    <dbReference type="NCBI Taxonomy" id="123851"/>
    <lineage>
        <taxon>Eukaryota</taxon>
        <taxon>Metazoa</taxon>
        <taxon>Ecdysozoa</taxon>
        <taxon>Arthropoda</taxon>
        <taxon>Hexapoda</taxon>
        <taxon>Insecta</taxon>
        <taxon>Pterygota</taxon>
        <taxon>Palaeoptera</taxon>
        <taxon>Odonata</taxon>
        <taxon>Epiprocta</taxon>
        <taxon>Anisoptera</taxon>
        <taxon>Libelluloidea</taxon>
        <taxon>Libellulidae</taxon>
        <taxon>Ladona</taxon>
    </lineage>
</organism>
<proteinExistence type="predicted"/>
<dbReference type="SMART" id="SM00674">
    <property type="entry name" value="CENPB"/>
    <property type="match status" value="1"/>
</dbReference>
<evidence type="ECO:0000256" key="1">
    <source>
        <dbReference type="ARBA" id="ARBA00004123"/>
    </source>
</evidence>
<gene>
    <name evidence="4" type="ORF">J437_LFUL008889</name>
</gene>
<evidence type="ECO:0000313" key="4">
    <source>
        <dbReference type="EMBL" id="KAG8231968.1"/>
    </source>
</evidence>
<sequence>ETRLSYTIQYKLGVLNYAKVHGNRAAARSTTYQKMIRTSRLQEDQLKTAKKKKHNLRCPAPSWPELENAIKMWVIDKRNSGISVSTKMIINEAKEFAEKQGNQNFSRSEGWCYRFMKRHGLSMCTKITIAQEMPADYEEKILVFHRFVINARKKTSFELGQIGNMDEIPFIFDVPSNNTEAHRTETIKNKVRELKTQIAVIPGGLTCQLQPLDVSVNKPFKQKVFMKRHGLSMCTKITIAQEMPADYEEKILVFHRFVINARKKTSFELGQIGNMDEIPFIFDVPSNNTEAHRTETIKNKVRELKTQIAVIPGGLTCQLQPLDVSVNKPFKQKV</sequence>
<dbReference type="InterPro" id="IPR004875">
    <property type="entry name" value="DDE_SF_endonuclease_dom"/>
</dbReference>
<dbReference type="PROSITE" id="PS51253">
    <property type="entry name" value="HTH_CENPB"/>
    <property type="match status" value="1"/>
</dbReference>
<protein>
    <recommendedName>
        <fullName evidence="3">HTH CENPB-type domain-containing protein</fullName>
    </recommendedName>
</protein>
<dbReference type="Proteomes" id="UP000792457">
    <property type="component" value="Unassembled WGS sequence"/>
</dbReference>
<name>A0A8K0KCR6_LADFU</name>
<dbReference type="InterPro" id="IPR009057">
    <property type="entry name" value="Homeodomain-like_sf"/>
</dbReference>
<dbReference type="Gene3D" id="1.10.10.60">
    <property type="entry name" value="Homeodomain-like"/>
    <property type="match status" value="1"/>
</dbReference>
<dbReference type="Pfam" id="PF03184">
    <property type="entry name" value="DDE_1"/>
    <property type="match status" value="1"/>
</dbReference>
<dbReference type="GO" id="GO:0003677">
    <property type="term" value="F:DNA binding"/>
    <property type="evidence" value="ECO:0007669"/>
    <property type="project" value="UniProtKB-KW"/>
</dbReference>
<comment type="subcellular location">
    <subcellularLocation>
        <location evidence="1">Nucleus</location>
    </subcellularLocation>
</comment>
<dbReference type="PANTHER" id="PTHR19303">
    <property type="entry name" value="TRANSPOSON"/>
    <property type="match status" value="1"/>
</dbReference>
<reference evidence="4" key="2">
    <citation type="submission" date="2017-10" db="EMBL/GenBank/DDBJ databases">
        <title>Ladona fulva Genome sequencing and assembly.</title>
        <authorList>
            <person name="Murali S."/>
            <person name="Richards S."/>
            <person name="Bandaranaike D."/>
            <person name="Bellair M."/>
            <person name="Blankenburg K."/>
            <person name="Chao H."/>
            <person name="Dinh H."/>
            <person name="Doddapaneni H."/>
            <person name="Dugan-Rocha S."/>
            <person name="Elkadiri S."/>
            <person name="Gnanaolivu R."/>
            <person name="Hernandez B."/>
            <person name="Skinner E."/>
            <person name="Javaid M."/>
            <person name="Lee S."/>
            <person name="Li M."/>
            <person name="Ming W."/>
            <person name="Munidasa M."/>
            <person name="Muniz J."/>
            <person name="Nguyen L."/>
            <person name="Hughes D."/>
            <person name="Osuji N."/>
            <person name="Pu L.-L."/>
            <person name="Puazo M."/>
            <person name="Qu C."/>
            <person name="Quiroz J."/>
            <person name="Raj R."/>
            <person name="Weissenberger G."/>
            <person name="Xin Y."/>
            <person name="Zou X."/>
            <person name="Han Y."/>
            <person name="Worley K."/>
            <person name="Muzny D."/>
            <person name="Gibbs R."/>
        </authorList>
    </citation>
    <scope>NUCLEOTIDE SEQUENCE</scope>
    <source>
        <strain evidence="4">Sampled in the wild</strain>
    </source>
</reference>
<dbReference type="EMBL" id="KZ308584">
    <property type="protein sequence ID" value="KAG8231968.1"/>
    <property type="molecule type" value="Genomic_DNA"/>
</dbReference>
<evidence type="ECO:0000256" key="2">
    <source>
        <dbReference type="ARBA" id="ARBA00023125"/>
    </source>
</evidence>
<dbReference type="AlphaFoldDB" id="A0A8K0KCR6"/>
<accession>A0A8K0KCR6</accession>
<comment type="caution">
    <text evidence="4">The sequence shown here is derived from an EMBL/GenBank/DDBJ whole genome shotgun (WGS) entry which is preliminary data.</text>
</comment>
<dbReference type="GO" id="GO:0005634">
    <property type="term" value="C:nucleus"/>
    <property type="evidence" value="ECO:0007669"/>
    <property type="project" value="UniProtKB-SubCell"/>
</dbReference>
<feature type="non-terminal residue" evidence="4">
    <location>
        <position position="1"/>
    </location>
</feature>